<dbReference type="Gramene" id="HORVU.MOREX.r3.2HG0212810.1">
    <property type="protein sequence ID" value="HORVU.MOREX.r3.2HG0212810.1.CDS1"/>
    <property type="gene ID" value="HORVU.MOREX.r3.2HG0212810"/>
</dbReference>
<reference evidence="9" key="2">
    <citation type="submission" date="2020-10" db="EMBL/GenBank/DDBJ databases">
        <authorList>
            <person name="Scholz U."/>
            <person name="Mascher M."/>
            <person name="Fiebig A."/>
        </authorList>
    </citation>
    <scope>NUCLEOTIDE SEQUENCE [LARGE SCALE GENOMIC DNA]</scope>
    <source>
        <strain evidence="9">cv. Morex</strain>
    </source>
</reference>
<evidence type="ECO:0000259" key="8">
    <source>
        <dbReference type="SMART" id="SM00499"/>
    </source>
</evidence>
<evidence type="ECO:0000256" key="6">
    <source>
        <dbReference type="ARBA" id="ARBA00023157"/>
    </source>
</evidence>
<comment type="subcellular location">
    <subcellularLocation>
        <location evidence="1">Secreted</location>
    </subcellularLocation>
</comment>
<dbReference type="GO" id="GO:0004867">
    <property type="term" value="F:serine-type endopeptidase inhibitor activity"/>
    <property type="evidence" value="ECO:0007669"/>
    <property type="project" value="InterPro"/>
</dbReference>
<protein>
    <recommendedName>
        <fullName evidence="8">Bifunctional inhibitor/plant lipid transfer protein/seed storage helical domain-containing protein</fullName>
    </recommendedName>
</protein>
<keyword evidence="4" id="KW-0022">Alpha-amylase inhibitor</keyword>
<keyword evidence="6" id="KW-1015">Disulfide bond</keyword>
<evidence type="ECO:0000313" key="9">
    <source>
        <dbReference type="EnsemblPlants" id="HORVU.MOREX.r3.2HG0212810.1.CDS1"/>
    </source>
</evidence>
<evidence type="ECO:0000256" key="2">
    <source>
        <dbReference type="ARBA" id="ARBA00007107"/>
    </source>
</evidence>
<evidence type="ECO:0000256" key="1">
    <source>
        <dbReference type="ARBA" id="ARBA00004613"/>
    </source>
</evidence>
<dbReference type="InterPro" id="IPR006105">
    <property type="entry name" value="Allergen/tryp_amyl_inhib_CS"/>
</dbReference>
<dbReference type="InterPro" id="IPR006106">
    <property type="entry name" value="Allergen/soft/tryp_amyl_inhib"/>
</dbReference>
<dbReference type="GO" id="GO:0015066">
    <property type="term" value="F:alpha-amylase inhibitor activity"/>
    <property type="evidence" value="ECO:0007669"/>
    <property type="project" value="UniProtKB-KW"/>
</dbReference>
<dbReference type="InterPro" id="IPR002411">
    <property type="entry name" value="Allergen/amylase_inhib_rice"/>
</dbReference>
<dbReference type="InterPro" id="IPR036312">
    <property type="entry name" value="Bifun_inhib/LTP/seed_sf"/>
</dbReference>
<dbReference type="InterPro" id="IPR016140">
    <property type="entry name" value="Bifunc_inhib/LTP/seed_store"/>
</dbReference>
<dbReference type="SMART" id="SM00499">
    <property type="entry name" value="AAI"/>
    <property type="match status" value="1"/>
</dbReference>
<gene>
    <name evidence="9" type="primary">LOC123428432</name>
</gene>
<keyword evidence="5 7" id="KW-0732">Signal</keyword>
<dbReference type="RefSeq" id="XP_044968578.1">
    <property type="nucleotide sequence ID" value="XM_045112643.1"/>
</dbReference>
<dbReference type="KEGG" id="hvg:123428432"/>
<dbReference type="PROSITE" id="PS00426">
    <property type="entry name" value="CEREAL_TRYP_AMYL_INH"/>
    <property type="match status" value="1"/>
</dbReference>
<dbReference type="PRINTS" id="PR00808">
    <property type="entry name" value="AMLASEINHBTR"/>
</dbReference>
<feature type="domain" description="Bifunctional inhibitor/plant lipid transfer protein/seed storage helical" evidence="8">
    <location>
        <begin position="38"/>
        <end position="149"/>
    </location>
</feature>
<dbReference type="CDD" id="cd00261">
    <property type="entry name" value="AAI_SS"/>
    <property type="match status" value="1"/>
</dbReference>
<dbReference type="Proteomes" id="UP000011116">
    <property type="component" value="Chromosome 2H"/>
</dbReference>
<dbReference type="Gramene" id="HORVU.MOREX.r2.2HG0176960.1">
    <property type="protein sequence ID" value="HORVU.MOREX.r2.2HG0176960.1.CDS.1"/>
    <property type="gene ID" value="HORVU.MOREX.r2.2HG0176960"/>
</dbReference>
<dbReference type="PANTHER" id="PTHR34481:SF8">
    <property type="entry name" value="SEED ALLERGENIC PROTEIN RAG1"/>
    <property type="match status" value="1"/>
</dbReference>
<keyword evidence="3" id="KW-0964">Secreted</keyword>
<dbReference type="SUPFAM" id="SSF47699">
    <property type="entry name" value="Bifunctional inhibitor/lipid-transfer protein/seed storage 2S albumin"/>
    <property type="match status" value="1"/>
</dbReference>
<dbReference type="Pfam" id="PF00234">
    <property type="entry name" value="Tryp_alpha_amyl"/>
    <property type="match status" value="1"/>
</dbReference>
<reference evidence="10" key="1">
    <citation type="journal article" date="2012" name="Nature">
        <title>A physical, genetic and functional sequence assembly of the barley genome.</title>
        <authorList>
            <consortium name="The International Barley Genome Sequencing Consortium"/>
            <person name="Mayer K.F."/>
            <person name="Waugh R."/>
            <person name="Brown J.W."/>
            <person name="Schulman A."/>
            <person name="Langridge P."/>
            <person name="Platzer M."/>
            <person name="Fincher G.B."/>
            <person name="Muehlbauer G.J."/>
            <person name="Sato K."/>
            <person name="Close T.J."/>
            <person name="Wise R.P."/>
            <person name="Stein N."/>
        </authorList>
    </citation>
    <scope>NUCLEOTIDE SEQUENCE [LARGE SCALE GENOMIC DNA]</scope>
    <source>
        <strain evidence="10">cv. Morex</strain>
    </source>
</reference>
<reference evidence="9" key="3">
    <citation type="submission" date="2022-01" db="UniProtKB">
        <authorList>
            <consortium name="EnsemblPlants"/>
        </authorList>
    </citation>
    <scope>IDENTIFICATION</scope>
    <source>
        <strain evidence="9">subsp. vulgare</strain>
    </source>
</reference>
<organism evidence="9 10">
    <name type="scientific">Hordeum vulgare subsp. vulgare</name>
    <name type="common">Domesticated barley</name>
    <dbReference type="NCBI Taxonomy" id="112509"/>
    <lineage>
        <taxon>Eukaryota</taxon>
        <taxon>Viridiplantae</taxon>
        <taxon>Streptophyta</taxon>
        <taxon>Embryophyta</taxon>
        <taxon>Tracheophyta</taxon>
        <taxon>Spermatophyta</taxon>
        <taxon>Magnoliopsida</taxon>
        <taxon>Liliopsida</taxon>
        <taxon>Poales</taxon>
        <taxon>Poaceae</taxon>
        <taxon>BOP clade</taxon>
        <taxon>Pooideae</taxon>
        <taxon>Triticodae</taxon>
        <taxon>Triticeae</taxon>
        <taxon>Hordeinae</taxon>
        <taxon>Hordeum</taxon>
    </lineage>
</organism>
<name>A0A8I6WV42_HORVV</name>
<dbReference type="OMA" id="DEWCICG"/>
<dbReference type="SMR" id="A0A8I6WV42"/>
<dbReference type="Gene3D" id="1.10.110.10">
    <property type="entry name" value="Plant lipid-transfer and hydrophobic proteins"/>
    <property type="match status" value="1"/>
</dbReference>
<dbReference type="PIRSF" id="PIRSF001657">
    <property type="entry name" value="Allergen/amylase_inhib"/>
    <property type="match status" value="1"/>
</dbReference>
<proteinExistence type="inferred from homology"/>
<dbReference type="GO" id="GO:0005576">
    <property type="term" value="C:extracellular region"/>
    <property type="evidence" value="ECO:0007669"/>
    <property type="project" value="UniProtKB-SubCell"/>
</dbReference>
<accession>A0A8I6WV42</accession>
<dbReference type="OrthoDB" id="652066at2759"/>
<dbReference type="PRINTS" id="PR00809">
    <property type="entry name" value="RAGALLERGEN"/>
</dbReference>
<feature type="signal peptide" evidence="7">
    <location>
        <begin position="1"/>
        <end position="23"/>
    </location>
</feature>
<evidence type="ECO:0000256" key="4">
    <source>
        <dbReference type="ARBA" id="ARBA00022579"/>
    </source>
</evidence>
<dbReference type="EnsemblPlants" id="HORVU.MOREX.r3.2HG0212810.1">
    <property type="protein sequence ID" value="HORVU.MOREX.r3.2HG0212810.1.CDS1"/>
    <property type="gene ID" value="HORVU.MOREX.r3.2HG0212810"/>
</dbReference>
<comment type="similarity">
    <text evidence="2">Belongs to the protease inhibitor I6 (cereal trypsin/alpha-amylase inhibitor) family.</text>
</comment>
<evidence type="ECO:0000256" key="3">
    <source>
        <dbReference type="ARBA" id="ARBA00022525"/>
    </source>
</evidence>
<keyword evidence="10" id="KW-1185">Reference proteome</keyword>
<dbReference type="RefSeq" id="XP_044968577.1">
    <property type="nucleotide sequence ID" value="XM_045112642.1"/>
</dbReference>
<evidence type="ECO:0000256" key="5">
    <source>
        <dbReference type="ARBA" id="ARBA00022729"/>
    </source>
</evidence>
<dbReference type="AlphaFoldDB" id="A0A8I6WV42"/>
<evidence type="ECO:0000256" key="7">
    <source>
        <dbReference type="SAM" id="SignalP"/>
    </source>
</evidence>
<dbReference type="PANTHER" id="PTHR34481">
    <property type="entry name" value="TRYPSIN/FACTOR XIIA INHIBITOR-RELATED"/>
    <property type="match status" value="1"/>
</dbReference>
<evidence type="ECO:0000313" key="10">
    <source>
        <dbReference type="Proteomes" id="UP000011116"/>
    </source>
</evidence>
<dbReference type="FunFam" id="1.10.110.10:FF:000004">
    <property type="entry name" value="Alpha-amylase inhibitor 0.19"/>
    <property type="match status" value="1"/>
</dbReference>
<dbReference type="GeneID" id="123428432"/>
<feature type="chain" id="PRO_5035269254" description="Bifunctional inhibitor/plant lipid transfer protein/seed storage helical domain-containing protein" evidence="7">
    <location>
        <begin position="24"/>
        <end position="164"/>
    </location>
</feature>
<sequence length="164" mass="17766">MASKMVVYAVLLLLPMLTATSVAVDQGSMVSNSPGEWCWPGMGYPVYPFPRCRALVKSQCAGGQVVESIQKDCCRQIAAIGDEWCICGALGSMRGSMYKELGVALADDKATVAEVFPGCRTEVMDRAVASLPAVCNQYIPNTNGTDGVCYWLSYYQPPRQMSSR</sequence>